<dbReference type="AlphaFoldDB" id="A0A1M5XHX1"/>
<dbReference type="Proteomes" id="UP000184447">
    <property type="component" value="Unassembled WGS sequence"/>
</dbReference>
<dbReference type="GO" id="GO:0016020">
    <property type="term" value="C:membrane"/>
    <property type="evidence" value="ECO:0007669"/>
    <property type="project" value="InterPro"/>
</dbReference>
<dbReference type="OrthoDB" id="9815002at2"/>
<dbReference type="GO" id="GO:0000270">
    <property type="term" value="P:peptidoglycan metabolic process"/>
    <property type="evidence" value="ECO:0007669"/>
    <property type="project" value="InterPro"/>
</dbReference>
<reference evidence="3 4" key="1">
    <citation type="submission" date="2016-11" db="EMBL/GenBank/DDBJ databases">
        <authorList>
            <person name="Jaros S."/>
            <person name="Januszkiewicz K."/>
            <person name="Wedrychowicz H."/>
        </authorList>
    </citation>
    <scope>NUCLEOTIDE SEQUENCE [LARGE SCALE GENOMIC DNA]</scope>
    <source>
        <strain evidence="3 4">DSM 8605</strain>
    </source>
</reference>
<dbReference type="RefSeq" id="WP_073340418.1">
    <property type="nucleotide sequence ID" value="NZ_FQXM01000030.1"/>
</dbReference>
<comment type="similarity">
    <text evidence="1">Belongs to the transglycosylase Slt family.</text>
</comment>
<protein>
    <submittedName>
        <fullName evidence="3">Transglycosylase SLT domain-containing protein</fullName>
    </submittedName>
</protein>
<proteinExistence type="inferred from homology"/>
<evidence type="ECO:0000313" key="4">
    <source>
        <dbReference type="Proteomes" id="UP000184447"/>
    </source>
</evidence>
<feature type="domain" description="Transglycosylase SLT" evidence="2">
    <location>
        <begin position="112"/>
        <end position="208"/>
    </location>
</feature>
<dbReference type="InterPro" id="IPR000189">
    <property type="entry name" value="Transglyc_AS"/>
</dbReference>
<dbReference type="Gene3D" id="1.10.530.10">
    <property type="match status" value="1"/>
</dbReference>
<dbReference type="PROSITE" id="PS00922">
    <property type="entry name" value="TRANSGLYCOSYLASE"/>
    <property type="match status" value="1"/>
</dbReference>
<gene>
    <name evidence="3" type="ORF">SAMN02745207_03664</name>
</gene>
<name>A0A1M5XHX1_9CLOT</name>
<keyword evidence="4" id="KW-1185">Reference proteome</keyword>
<sequence length="240" mass="25923">MNINQLTQILSVNNLNSNLISDEKDSAKTFSMLLSLMLQNQTSISSLSLDSSNFNSSNTEDNFSGLDSLATMISTLRNNPELLTSNFYGNNSSSEKSTNLNLSINNNEISSAINLASQKYGVDSNLISAVIKQESSFNPNAKSSAGAEGLMQLMPSTAKGLGVTDSFDISQNIDGGTKYLKSLIDNFDGDVKLALSAYNGGIGRMNRLGVNTVSEISKMPKETVNYVYKVISNYEDFKNA</sequence>
<dbReference type="STRING" id="1121316.SAMN02745207_03664"/>
<dbReference type="GO" id="GO:0008933">
    <property type="term" value="F:peptidoglycan lytic transglycosylase activity"/>
    <property type="evidence" value="ECO:0007669"/>
    <property type="project" value="InterPro"/>
</dbReference>
<dbReference type="CDD" id="cd00254">
    <property type="entry name" value="LT-like"/>
    <property type="match status" value="1"/>
</dbReference>
<evidence type="ECO:0000256" key="1">
    <source>
        <dbReference type="ARBA" id="ARBA00007734"/>
    </source>
</evidence>
<evidence type="ECO:0000313" key="3">
    <source>
        <dbReference type="EMBL" id="SHH99427.1"/>
    </source>
</evidence>
<dbReference type="SUPFAM" id="SSF53955">
    <property type="entry name" value="Lysozyme-like"/>
    <property type="match status" value="1"/>
</dbReference>
<dbReference type="InterPro" id="IPR023346">
    <property type="entry name" value="Lysozyme-like_dom_sf"/>
</dbReference>
<dbReference type="EMBL" id="FQXM01000030">
    <property type="protein sequence ID" value="SHH99427.1"/>
    <property type="molecule type" value="Genomic_DNA"/>
</dbReference>
<dbReference type="InterPro" id="IPR008258">
    <property type="entry name" value="Transglycosylase_SLT_dom_1"/>
</dbReference>
<dbReference type="Pfam" id="PF01464">
    <property type="entry name" value="SLT"/>
    <property type="match status" value="1"/>
</dbReference>
<accession>A0A1M5XHX1</accession>
<dbReference type="PANTHER" id="PTHR37423:SF2">
    <property type="entry name" value="MEMBRANE-BOUND LYTIC MUREIN TRANSGLYCOSYLASE C"/>
    <property type="match status" value="1"/>
</dbReference>
<organism evidence="3 4">
    <name type="scientific">Clostridium grantii DSM 8605</name>
    <dbReference type="NCBI Taxonomy" id="1121316"/>
    <lineage>
        <taxon>Bacteria</taxon>
        <taxon>Bacillati</taxon>
        <taxon>Bacillota</taxon>
        <taxon>Clostridia</taxon>
        <taxon>Eubacteriales</taxon>
        <taxon>Clostridiaceae</taxon>
        <taxon>Clostridium</taxon>
    </lineage>
</organism>
<evidence type="ECO:0000259" key="2">
    <source>
        <dbReference type="Pfam" id="PF01464"/>
    </source>
</evidence>
<dbReference type="PANTHER" id="PTHR37423">
    <property type="entry name" value="SOLUBLE LYTIC MUREIN TRANSGLYCOSYLASE-RELATED"/>
    <property type="match status" value="1"/>
</dbReference>